<dbReference type="EMBL" id="QWET01000006">
    <property type="protein sequence ID" value="RIH65412.1"/>
    <property type="molecule type" value="Genomic_DNA"/>
</dbReference>
<dbReference type="PANTHER" id="PTHR10357">
    <property type="entry name" value="ALPHA-AMYLASE FAMILY MEMBER"/>
    <property type="match status" value="1"/>
</dbReference>
<dbReference type="Gene3D" id="3.20.20.80">
    <property type="entry name" value="Glycosidases"/>
    <property type="match status" value="1"/>
</dbReference>
<dbReference type="SUPFAM" id="SSF51011">
    <property type="entry name" value="Glycosyl hydrolase domain"/>
    <property type="match status" value="1"/>
</dbReference>
<evidence type="ECO:0000313" key="2">
    <source>
        <dbReference type="EMBL" id="RIH65412.1"/>
    </source>
</evidence>
<dbReference type="InterPro" id="IPR006047">
    <property type="entry name" value="GH13_cat_dom"/>
</dbReference>
<name>A0A399D420_9BACT</name>
<protein>
    <recommendedName>
        <fullName evidence="1">Glycosyl hydrolase family 13 catalytic domain-containing protein</fullName>
    </recommendedName>
</protein>
<reference evidence="2 3" key="1">
    <citation type="journal article" date="2015" name="Int. J. Syst. Evol. Microbiol.">
        <title>Mariniphaga sediminis sp. nov., isolated from coastal sediment.</title>
        <authorList>
            <person name="Wang F.Q."/>
            <person name="Shen Q.Y."/>
            <person name="Chen G.J."/>
            <person name="Du Z.J."/>
        </authorList>
    </citation>
    <scope>NUCLEOTIDE SEQUENCE [LARGE SCALE GENOMIC DNA]</scope>
    <source>
        <strain evidence="2 3">SY21</strain>
    </source>
</reference>
<dbReference type="GO" id="GO:0005975">
    <property type="term" value="P:carbohydrate metabolic process"/>
    <property type="evidence" value="ECO:0007669"/>
    <property type="project" value="InterPro"/>
</dbReference>
<dbReference type="AlphaFoldDB" id="A0A399D420"/>
<gene>
    <name evidence="2" type="ORF">D1164_09815</name>
</gene>
<dbReference type="SUPFAM" id="SSF51445">
    <property type="entry name" value="(Trans)glycosidases"/>
    <property type="match status" value="1"/>
</dbReference>
<organism evidence="2 3">
    <name type="scientific">Mariniphaga sediminis</name>
    <dbReference type="NCBI Taxonomy" id="1628158"/>
    <lineage>
        <taxon>Bacteria</taxon>
        <taxon>Pseudomonadati</taxon>
        <taxon>Bacteroidota</taxon>
        <taxon>Bacteroidia</taxon>
        <taxon>Marinilabiliales</taxon>
        <taxon>Prolixibacteraceae</taxon>
        <taxon>Mariniphaga</taxon>
    </lineage>
</organism>
<evidence type="ECO:0000313" key="3">
    <source>
        <dbReference type="Proteomes" id="UP000266441"/>
    </source>
</evidence>
<dbReference type="Proteomes" id="UP000266441">
    <property type="component" value="Unassembled WGS sequence"/>
</dbReference>
<dbReference type="OrthoDB" id="9805159at2"/>
<evidence type="ECO:0000259" key="1">
    <source>
        <dbReference type="SMART" id="SM00642"/>
    </source>
</evidence>
<sequence>MNRIIFPLFLFFVCLQISSCRQQPGSEEMKARTAPDWITNGIIYQVQPRAFTPEGTLKAATEKLSHVADLGATIVYLCPVFEADDDTDTLTWSPRQKASKMNNPRNPYRMMDYYHVDAEYGTDEDLKEFVRESHRLGLRVMLDMVYYHCGANAVFLKENPDFIKRDEKGNSVTGEWNWPELNYKNQNLREYLYKNMEYWVKDFDVDGFRCDVACRVPLDFWETARERLEKLRPDIGILAECDETSRPEDQLKAFDVNYSFQYYRTLDAVYKGELPAKALRSKWNEITEIVPSGARFIHYFDNHDISNDDYHNRRETRWGFAGCQAALAHIFTLDGIPFIYNGQEIADTARHSIFGRAPIYWANAETQTGQERFHFTQKLCEIYKTEKAFTYGKMVWLDNDQPQSVVSYLRISGGQQILVVINLSDQPRHVQVLGLQNSEEQPFSVLLSSDATGTPQGKFDIRSYGIWIAKRELNE</sequence>
<dbReference type="Gene3D" id="2.60.40.1180">
    <property type="entry name" value="Golgi alpha-mannosidase II"/>
    <property type="match status" value="1"/>
</dbReference>
<comment type="caution">
    <text evidence="2">The sequence shown here is derived from an EMBL/GenBank/DDBJ whole genome shotgun (WGS) entry which is preliminary data.</text>
</comment>
<dbReference type="SMART" id="SM00642">
    <property type="entry name" value="Aamy"/>
    <property type="match status" value="1"/>
</dbReference>
<keyword evidence="3" id="KW-1185">Reference proteome</keyword>
<dbReference type="Pfam" id="PF00128">
    <property type="entry name" value="Alpha-amylase"/>
    <property type="match status" value="2"/>
</dbReference>
<feature type="domain" description="Glycosyl hydrolase family 13 catalytic" evidence="1">
    <location>
        <begin position="45"/>
        <end position="372"/>
    </location>
</feature>
<accession>A0A399D420</accession>
<dbReference type="InterPro" id="IPR017853">
    <property type="entry name" value="GH"/>
</dbReference>
<dbReference type="RefSeq" id="WP_119349793.1">
    <property type="nucleotide sequence ID" value="NZ_QWET01000006.1"/>
</dbReference>
<proteinExistence type="predicted"/>
<dbReference type="InterPro" id="IPR013780">
    <property type="entry name" value="Glyco_hydro_b"/>
</dbReference>